<dbReference type="SUPFAM" id="SSF88946">
    <property type="entry name" value="Sigma2 domain of RNA polymerase sigma factors"/>
    <property type="match status" value="1"/>
</dbReference>
<dbReference type="EMBL" id="QGQD01000007">
    <property type="protein sequence ID" value="TLD02686.1"/>
    <property type="molecule type" value="Genomic_DNA"/>
</dbReference>
<evidence type="ECO:0000256" key="3">
    <source>
        <dbReference type="ARBA" id="ARBA00023082"/>
    </source>
</evidence>
<dbReference type="InterPro" id="IPR013249">
    <property type="entry name" value="RNA_pol_sigma70_r4_t2"/>
</dbReference>
<dbReference type="InterPro" id="IPR036388">
    <property type="entry name" value="WH-like_DNA-bd_sf"/>
</dbReference>
<keyword evidence="2" id="KW-0805">Transcription regulation</keyword>
<dbReference type="Gene3D" id="1.10.1740.10">
    <property type="match status" value="1"/>
</dbReference>
<dbReference type="GO" id="GO:0016987">
    <property type="term" value="F:sigma factor activity"/>
    <property type="evidence" value="ECO:0007669"/>
    <property type="project" value="UniProtKB-KW"/>
</dbReference>
<dbReference type="RefSeq" id="WP_138001677.1">
    <property type="nucleotide sequence ID" value="NZ_CAUSDN010000134.1"/>
</dbReference>
<dbReference type="AlphaFoldDB" id="A0A4U8QQR0"/>
<dbReference type="InterPro" id="IPR014284">
    <property type="entry name" value="RNA_pol_sigma-70_dom"/>
</dbReference>
<dbReference type="GO" id="GO:0003677">
    <property type="term" value="F:DNA binding"/>
    <property type="evidence" value="ECO:0007669"/>
    <property type="project" value="InterPro"/>
</dbReference>
<dbReference type="Proteomes" id="UP000306509">
    <property type="component" value="Unassembled WGS sequence"/>
</dbReference>
<dbReference type="PANTHER" id="PTHR43133">
    <property type="entry name" value="RNA POLYMERASE ECF-TYPE SIGMA FACTO"/>
    <property type="match status" value="1"/>
</dbReference>
<name>A0A4U8QQR0_9FIRM</name>
<dbReference type="STRING" id="180332.GCA_000797495_01498"/>
<evidence type="ECO:0000256" key="1">
    <source>
        <dbReference type="ARBA" id="ARBA00010641"/>
    </source>
</evidence>
<keyword evidence="8" id="KW-1185">Reference proteome</keyword>
<dbReference type="PANTHER" id="PTHR43133:SF51">
    <property type="entry name" value="RNA POLYMERASE SIGMA FACTOR"/>
    <property type="match status" value="1"/>
</dbReference>
<evidence type="ECO:0000259" key="6">
    <source>
        <dbReference type="Pfam" id="PF08281"/>
    </source>
</evidence>
<comment type="similarity">
    <text evidence="1">Belongs to the sigma-70 factor family. ECF subfamily.</text>
</comment>
<feature type="domain" description="RNA polymerase sigma factor 70 region 4 type 2" evidence="6">
    <location>
        <begin position="110"/>
        <end position="156"/>
    </location>
</feature>
<dbReference type="GO" id="GO:0006352">
    <property type="term" value="P:DNA-templated transcription initiation"/>
    <property type="evidence" value="ECO:0007669"/>
    <property type="project" value="InterPro"/>
</dbReference>
<evidence type="ECO:0000313" key="7">
    <source>
        <dbReference type="EMBL" id="TLD02686.1"/>
    </source>
</evidence>
<feature type="domain" description="RNA polymerase sigma-70 region 2" evidence="5">
    <location>
        <begin position="19"/>
        <end position="85"/>
    </location>
</feature>
<keyword evidence="3" id="KW-0731">Sigma factor</keyword>
<gene>
    <name evidence="7" type="primary">sigV_1</name>
    <name evidence="7" type="ORF">DSM106044_00421</name>
</gene>
<evidence type="ECO:0000256" key="2">
    <source>
        <dbReference type="ARBA" id="ARBA00023015"/>
    </source>
</evidence>
<evidence type="ECO:0000259" key="5">
    <source>
        <dbReference type="Pfam" id="PF04542"/>
    </source>
</evidence>
<comment type="caution">
    <text evidence="7">The sequence shown here is derived from an EMBL/GenBank/DDBJ whole genome shotgun (WGS) entry which is preliminary data.</text>
</comment>
<accession>A0A4U8QQR0</accession>
<dbReference type="Pfam" id="PF08281">
    <property type="entry name" value="Sigma70_r4_2"/>
    <property type="match status" value="1"/>
</dbReference>
<dbReference type="InterPro" id="IPR007627">
    <property type="entry name" value="RNA_pol_sigma70_r2"/>
</dbReference>
<evidence type="ECO:0000313" key="8">
    <source>
        <dbReference type="Proteomes" id="UP000306509"/>
    </source>
</evidence>
<reference evidence="7 8" key="1">
    <citation type="journal article" date="2019" name="Anaerobe">
        <title>Detection of Robinsoniella peoriensis in multiple bone samples of a trauma patient.</title>
        <authorList>
            <person name="Schrottner P."/>
            <person name="Hartwich K."/>
            <person name="Bunk B."/>
            <person name="Schober I."/>
            <person name="Helbig S."/>
            <person name="Rudolph W.W."/>
            <person name="Gunzer F."/>
        </authorList>
    </citation>
    <scope>NUCLEOTIDE SEQUENCE [LARGE SCALE GENOMIC DNA]</scope>
    <source>
        <strain evidence="7 8">DSM 106044</strain>
    </source>
</reference>
<keyword evidence="4" id="KW-0804">Transcription</keyword>
<dbReference type="InterPro" id="IPR013324">
    <property type="entry name" value="RNA_pol_sigma_r3/r4-like"/>
</dbReference>
<dbReference type="InterPro" id="IPR013325">
    <property type="entry name" value="RNA_pol_sigma_r2"/>
</dbReference>
<dbReference type="InterPro" id="IPR039425">
    <property type="entry name" value="RNA_pol_sigma-70-like"/>
</dbReference>
<organism evidence="7 8">
    <name type="scientific">Robinsoniella peoriensis</name>
    <dbReference type="NCBI Taxonomy" id="180332"/>
    <lineage>
        <taxon>Bacteria</taxon>
        <taxon>Bacillati</taxon>
        <taxon>Bacillota</taxon>
        <taxon>Clostridia</taxon>
        <taxon>Lachnospirales</taxon>
        <taxon>Lachnospiraceae</taxon>
        <taxon>Robinsoniella</taxon>
    </lineage>
</organism>
<dbReference type="NCBIfam" id="TIGR02937">
    <property type="entry name" value="sigma70-ECF"/>
    <property type="match status" value="1"/>
</dbReference>
<dbReference type="Pfam" id="PF04542">
    <property type="entry name" value="Sigma70_r2"/>
    <property type="match status" value="1"/>
</dbReference>
<evidence type="ECO:0000256" key="4">
    <source>
        <dbReference type="ARBA" id="ARBA00023163"/>
    </source>
</evidence>
<dbReference type="CDD" id="cd06171">
    <property type="entry name" value="Sigma70_r4"/>
    <property type="match status" value="1"/>
</dbReference>
<dbReference type="SUPFAM" id="SSF88659">
    <property type="entry name" value="Sigma3 and sigma4 domains of RNA polymerase sigma factors"/>
    <property type="match status" value="1"/>
</dbReference>
<proteinExistence type="inferred from homology"/>
<sequence>MDVLIKKARRKDPDAFVELMEQNMQNMYKVAKAYLKNDEDVADAIQDTILSCFEKIGDLKQNKYFKTWMTRILINKCKDILRKKKGMLFTDEVPEIPVWDQEYSNMEWNELIKDMDEKYRIVLLLYYLEGFNTREIAVILDMNEKTVQTRLARGRKLFSTEYLKQGGQLHEPTGTRI</sequence>
<dbReference type="Gene3D" id="1.10.10.10">
    <property type="entry name" value="Winged helix-like DNA-binding domain superfamily/Winged helix DNA-binding domain"/>
    <property type="match status" value="1"/>
</dbReference>
<protein>
    <submittedName>
        <fullName evidence="7">RNA polymerase sigma factor SigV</fullName>
    </submittedName>
</protein>